<comment type="similarity">
    <text evidence="6 7">Belongs to the polyphosphate kinase 1 (PPK1) family.</text>
</comment>
<dbReference type="EMBL" id="JACNMF010000003">
    <property type="protein sequence ID" value="MBC3759096.1"/>
    <property type="molecule type" value="Genomic_DNA"/>
</dbReference>
<dbReference type="Pfam" id="PF02503">
    <property type="entry name" value="PP_kinase"/>
    <property type="match status" value="1"/>
</dbReference>
<feature type="domain" description="Polyphosphate kinase C-terminal" evidence="11">
    <location>
        <begin position="332"/>
        <end position="496"/>
    </location>
</feature>
<keyword evidence="6" id="KW-0479">Metal-binding</keyword>
<dbReference type="Gene3D" id="3.30.870.10">
    <property type="entry name" value="Endonuclease Chain A"/>
    <property type="match status" value="2"/>
</dbReference>
<dbReference type="NCBIfam" id="NF003917">
    <property type="entry name" value="PRK05443.1-1"/>
    <property type="match status" value="1"/>
</dbReference>
<dbReference type="GO" id="GO:0005524">
    <property type="term" value="F:ATP binding"/>
    <property type="evidence" value="ECO:0007669"/>
    <property type="project" value="UniProtKB-KW"/>
</dbReference>
<feature type="binding site" evidence="6">
    <location>
        <position position="406"/>
    </location>
    <ligand>
        <name>Mg(2+)</name>
        <dbReference type="ChEBI" id="CHEBI:18420"/>
    </ligand>
</feature>
<proteinExistence type="inferred from homology"/>
<dbReference type="Pfam" id="PF13089">
    <property type="entry name" value="PP_kinase_N"/>
    <property type="match status" value="1"/>
</dbReference>
<dbReference type="PIRSF" id="PIRSF015589">
    <property type="entry name" value="PP_kinase"/>
    <property type="match status" value="1"/>
</dbReference>
<dbReference type="Pfam" id="PF17941">
    <property type="entry name" value="PP_kinase_C_1"/>
    <property type="match status" value="1"/>
</dbReference>
<feature type="binding site" evidence="6">
    <location>
        <position position="49"/>
    </location>
    <ligand>
        <name>ATP</name>
        <dbReference type="ChEBI" id="CHEBI:30616"/>
    </ligand>
</feature>
<feature type="binding site" evidence="6">
    <location>
        <position position="565"/>
    </location>
    <ligand>
        <name>ATP</name>
        <dbReference type="ChEBI" id="CHEBI:30616"/>
    </ligand>
</feature>
<feature type="domain" description="Polyphosphate kinase N-terminal" evidence="9">
    <location>
        <begin position="11"/>
        <end position="116"/>
    </location>
</feature>
<comment type="cofactor">
    <cofactor evidence="6">
        <name>Mg(2+)</name>
        <dbReference type="ChEBI" id="CHEBI:18420"/>
    </cofactor>
</comment>
<keyword evidence="4 6" id="KW-0418">Kinase</keyword>
<evidence type="ECO:0000313" key="12">
    <source>
        <dbReference type="EMBL" id="MBC3759096.1"/>
    </source>
</evidence>
<dbReference type="Gene3D" id="3.30.1840.10">
    <property type="entry name" value="Polyphosphate kinase middle domain"/>
    <property type="match status" value="1"/>
</dbReference>
<evidence type="ECO:0000313" key="13">
    <source>
        <dbReference type="Proteomes" id="UP000656244"/>
    </source>
</evidence>
<feature type="domain" description="Polyphosphate kinase C-terminal" evidence="10">
    <location>
        <begin position="504"/>
        <end position="674"/>
    </location>
</feature>
<dbReference type="Pfam" id="PF13090">
    <property type="entry name" value="PP_kinase_C"/>
    <property type="match status" value="1"/>
</dbReference>
<evidence type="ECO:0000259" key="8">
    <source>
        <dbReference type="Pfam" id="PF02503"/>
    </source>
</evidence>
<dbReference type="PANTHER" id="PTHR30218:SF0">
    <property type="entry name" value="POLYPHOSPHATE KINASE"/>
    <property type="match status" value="1"/>
</dbReference>
<dbReference type="InterPro" id="IPR036832">
    <property type="entry name" value="PPK_N_dom_sf"/>
</dbReference>
<dbReference type="AlphaFoldDB" id="A0A923KGU8"/>
<dbReference type="GO" id="GO:0008976">
    <property type="term" value="F:polyphosphate kinase activity"/>
    <property type="evidence" value="ECO:0007669"/>
    <property type="project" value="UniProtKB-UniRule"/>
</dbReference>
<comment type="caution">
    <text evidence="12">The sequence shown here is derived from an EMBL/GenBank/DDBJ whole genome shotgun (WGS) entry which is preliminary data.</text>
</comment>
<name>A0A923KGU8_9FLAO</name>
<dbReference type="InterPro" id="IPR025198">
    <property type="entry name" value="PPK_N_dom"/>
</dbReference>
<keyword evidence="6" id="KW-0460">Magnesium</keyword>
<keyword evidence="2 6" id="KW-0808">Transferase</keyword>
<evidence type="ECO:0000259" key="9">
    <source>
        <dbReference type="Pfam" id="PF13089"/>
    </source>
</evidence>
<comment type="PTM">
    <text evidence="6 7">An intermediate of this reaction is the autophosphorylated ppk in which a phosphate is covalently linked to a histidine residue through a N-P bond.</text>
</comment>
<feature type="binding site" evidence="6">
    <location>
        <position position="593"/>
    </location>
    <ligand>
        <name>ATP</name>
        <dbReference type="ChEBI" id="CHEBI:30616"/>
    </ligand>
</feature>
<dbReference type="SUPFAM" id="SSF143724">
    <property type="entry name" value="PHP14-like"/>
    <property type="match status" value="1"/>
</dbReference>
<reference evidence="12" key="1">
    <citation type="submission" date="2020-08" db="EMBL/GenBank/DDBJ databases">
        <title>Hyunsoonleella sp. strain SJ7 genome sequencing and assembly.</title>
        <authorList>
            <person name="Kim I."/>
        </authorList>
    </citation>
    <scope>NUCLEOTIDE SEQUENCE</scope>
    <source>
        <strain evidence="12">SJ7</strain>
    </source>
</reference>
<evidence type="ECO:0000256" key="5">
    <source>
        <dbReference type="ARBA" id="ARBA00022840"/>
    </source>
</evidence>
<feature type="binding site" evidence="6">
    <location>
        <position position="376"/>
    </location>
    <ligand>
        <name>Mg(2+)</name>
        <dbReference type="ChEBI" id="CHEBI:18420"/>
    </ligand>
</feature>
<dbReference type="InterPro" id="IPR025200">
    <property type="entry name" value="PPK_C_dom2"/>
</dbReference>
<dbReference type="InterPro" id="IPR036830">
    <property type="entry name" value="PP_kinase_middle_dom_sf"/>
</dbReference>
<feature type="domain" description="Polyphosphate kinase middle" evidence="8">
    <location>
        <begin position="126"/>
        <end position="306"/>
    </location>
</feature>
<dbReference type="InterPro" id="IPR041108">
    <property type="entry name" value="PP_kinase_C_1"/>
</dbReference>
<accession>A0A923KGU8</accession>
<evidence type="ECO:0000259" key="10">
    <source>
        <dbReference type="Pfam" id="PF13090"/>
    </source>
</evidence>
<gene>
    <name evidence="12" type="primary">ppk1</name>
    <name evidence="6" type="synonym">ppk</name>
    <name evidence="12" type="ORF">H7U19_11810</name>
</gene>
<evidence type="ECO:0000256" key="2">
    <source>
        <dbReference type="ARBA" id="ARBA00022679"/>
    </source>
</evidence>
<dbReference type="InterPro" id="IPR003414">
    <property type="entry name" value="PP_kinase"/>
</dbReference>
<protein>
    <recommendedName>
        <fullName evidence="6 7">Polyphosphate kinase</fullName>
        <ecNumber evidence="6 7">2.7.4.1</ecNumber>
    </recommendedName>
    <alternativeName>
        <fullName evidence="6">ATP-polyphosphate phosphotransferase</fullName>
    </alternativeName>
    <alternativeName>
        <fullName evidence="6">Polyphosphoric acid kinase</fullName>
    </alternativeName>
</protein>
<dbReference type="EC" id="2.7.4.1" evidence="6 7"/>
<evidence type="ECO:0000256" key="4">
    <source>
        <dbReference type="ARBA" id="ARBA00022777"/>
    </source>
</evidence>
<evidence type="ECO:0000256" key="1">
    <source>
        <dbReference type="ARBA" id="ARBA00022553"/>
    </source>
</evidence>
<comment type="catalytic activity">
    <reaction evidence="6 7">
        <text>[phosphate](n) + ATP = [phosphate](n+1) + ADP</text>
        <dbReference type="Rhea" id="RHEA:19573"/>
        <dbReference type="Rhea" id="RHEA-COMP:9859"/>
        <dbReference type="Rhea" id="RHEA-COMP:14280"/>
        <dbReference type="ChEBI" id="CHEBI:16838"/>
        <dbReference type="ChEBI" id="CHEBI:30616"/>
        <dbReference type="ChEBI" id="CHEBI:456216"/>
        <dbReference type="EC" id="2.7.4.1"/>
    </reaction>
</comment>
<dbReference type="NCBIfam" id="TIGR03705">
    <property type="entry name" value="poly_P_kin"/>
    <property type="match status" value="1"/>
</dbReference>
<dbReference type="InterPro" id="IPR024953">
    <property type="entry name" value="PP_kinase_middle"/>
</dbReference>
<dbReference type="PANTHER" id="PTHR30218">
    <property type="entry name" value="POLYPHOSPHATE KINASE"/>
    <property type="match status" value="1"/>
</dbReference>
<dbReference type="GO" id="GO:0046872">
    <property type="term" value="F:metal ion binding"/>
    <property type="evidence" value="ECO:0007669"/>
    <property type="project" value="UniProtKB-KW"/>
</dbReference>
<evidence type="ECO:0000256" key="3">
    <source>
        <dbReference type="ARBA" id="ARBA00022741"/>
    </source>
</evidence>
<dbReference type="CDD" id="cd09164">
    <property type="entry name" value="PLDc_EcPPK1_C1_like"/>
    <property type="match status" value="1"/>
</dbReference>
<dbReference type="SUPFAM" id="SSF56024">
    <property type="entry name" value="Phospholipase D/nuclease"/>
    <property type="match status" value="2"/>
</dbReference>
<feature type="binding site" evidence="6">
    <location>
        <position position="469"/>
    </location>
    <ligand>
        <name>ATP</name>
        <dbReference type="ChEBI" id="CHEBI:30616"/>
    </ligand>
</feature>
<sequence length="687" mass="79331">MTKDDSVENRYINREISWLQFNARVLQEAADERVPLIERLRFLGIFSNNLDEFFKVRYATVKRIVEAGKGGKSELGGIKAKELLEIITKIVIDQQDHSIDVLDDIDLALKNENIFVIDETKVDKGQHDFIKKYYRQNISSGLVTIILNDLVVLPNLKDSAAYLAVKMQMADGSKQYALIEIPRAARRFVVLPKQGDKNFIIMIDDLLRYCLEDIFNIFDYKSISAHMIKITRDGELDFDSDFSKSFVEKLSDSVKHREISEPVRFVYDKTIDSDTLEYLMEKMGIDNTDSIIPGGKYHNKRDYMGFPSLGRTDLLYDKIVPLEVKGLSLETSIFKDIKEKDYMIHAPYHTFSYVVKFLREAALDPKVTTIKITIYRLAEISHVASSLINAAINGKTVTVSIELRARFDEQANIKYAEQMRKEGVNLIFGVPGLKVHSKMCVIEREENKKIKRYGFISTGNFNESTAKIYTDYTLFTYNQPILKEVNKIFNFFEANYRVYSYKHLIVSPHYTESTIFKLIDEQIQESKRGNGGYIRLKMNSISNYPMVDKLYEASNAGVKIEMIVRGICCLVPGIEGMSENIKVIGIVDKFLEHPRVYMFGKDENVKIYISSADLMTRNIHNRVEVSCPIYDNDIKGEIIDNFNICWNDNVKARLINTKTENEYRVNDKPKLRSQIALYDYYLDKLKN</sequence>
<evidence type="ECO:0000256" key="7">
    <source>
        <dbReference type="RuleBase" id="RU003800"/>
    </source>
</evidence>
<evidence type="ECO:0000259" key="11">
    <source>
        <dbReference type="Pfam" id="PF17941"/>
    </source>
</evidence>
<evidence type="ECO:0000256" key="6">
    <source>
        <dbReference type="HAMAP-Rule" id="MF_00347"/>
    </source>
</evidence>
<keyword evidence="13" id="KW-1185">Reference proteome</keyword>
<comment type="function">
    <text evidence="6 7">Catalyzes the reversible transfer of the terminal phosphate of ATP to form a long-chain polyphosphate (polyP).</text>
</comment>
<dbReference type="RefSeq" id="WP_186562579.1">
    <property type="nucleotide sequence ID" value="NZ_JACNMF010000003.1"/>
</dbReference>
<organism evidence="12 13">
    <name type="scientific">Hyunsoonleella aquatilis</name>
    <dbReference type="NCBI Taxonomy" id="2762758"/>
    <lineage>
        <taxon>Bacteria</taxon>
        <taxon>Pseudomonadati</taxon>
        <taxon>Bacteroidota</taxon>
        <taxon>Flavobacteriia</taxon>
        <taxon>Flavobacteriales</taxon>
        <taxon>Flavobacteriaceae</taxon>
    </lineage>
</organism>
<keyword evidence="3 6" id="KW-0547">Nucleotide-binding</keyword>
<dbReference type="SUPFAM" id="SSF140356">
    <property type="entry name" value="PPK N-terminal domain-like"/>
    <property type="match status" value="1"/>
</dbReference>
<dbReference type="HAMAP" id="MF_00347">
    <property type="entry name" value="Polyphosphate_kinase"/>
    <property type="match status" value="1"/>
</dbReference>
<keyword evidence="5 6" id="KW-0067">ATP-binding</keyword>
<feature type="active site" description="Phosphohistidine intermediate" evidence="6">
    <location>
        <position position="436"/>
    </location>
</feature>
<keyword evidence="1 6" id="KW-0597">Phosphoprotein</keyword>
<dbReference type="Gene3D" id="1.20.58.310">
    <property type="entry name" value="Polyphosphate kinase N-terminal domain"/>
    <property type="match status" value="1"/>
</dbReference>
<dbReference type="GO" id="GO:0006799">
    <property type="term" value="P:polyphosphate biosynthetic process"/>
    <property type="evidence" value="ECO:0007669"/>
    <property type="project" value="UniProtKB-UniRule"/>
</dbReference>
<dbReference type="GO" id="GO:0009358">
    <property type="term" value="C:polyphosphate kinase complex"/>
    <property type="evidence" value="ECO:0007669"/>
    <property type="project" value="InterPro"/>
</dbReference>
<dbReference type="Proteomes" id="UP000656244">
    <property type="component" value="Unassembled WGS sequence"/>
</dbReference>